<proteinExistence type="predicted"/>
<dbReference type="AlphaFoldDB" id="A0A7M2WTQ2"/>
<protein>
    <submittedName>
        <fullName evidence="1">Uncharacterized protein</fullName>
    </submittedName>
</protein>
<dbReference type="RefSeq" id="WP_206290825.1">
    <property type="nucleotide sequence ID" value="NZ_CP063458.1"/>
</dbReference>
<dbReference type="Proteomes" id="UP000593765">
    <property type="component" value="Chromosome"/>
</dbReference>
<evidence type="ECO:0000313" key="2">
    <source>
        <dbReference type="Proteomes" id="UP000593765"/>
    </source>
</evidence>
<organism evidence="1 2">
    <name type="scientific">Humisphaera borealis</name>
    <dbReference type="NCBI Taxonomy" id="2807512"/>
    <lineage>
        <taxon>Bacteria</taxon>
        <taxon>Pseudomonadati</taxon>
        <taxon>Planctomycetota</taxon>
        <taxon>Phycisphaerae</taxon>
        <taxon>Tepidisphaerales</taxon>
        <taxon>Tepidisphaeraceae</taxon>
        <taxon>Humisphaera</taxon>
    </lineage>
</organism>
<accession>A0A7M2WTQ2</accession>
<name>A0A7M2WTQ2_9BACT</name>
<reference evidence="1 2" key="1">
    <citation type="submission" date="2020-10" db="EMBL/GenBank/DDBJ databases">
        <title>Wide distribution of Phycisphaera-like planctomycetes from WD2101 soil group in peatlands and genome analysis of the first cultivated representative.</title>
        <authorList>
            <person name="Dedysh S.N."/>
            <person name="Beletsky A.V."/>
            <person name="Ivanova A."/>
            <person name="Kulichevskaya I.S."/>
            <person name="Suzina N.E."/>
            <person name="Philippov D.A."/>
            <person name="Rakitin A.L."/>
            <person name="Mardanov A.V."/>
            <person name="Ravin N.V."/>
        </authorList>
    </citation>
    <scope>NUCLEOTIDE SEQUENCE [LARGE SCALE GENOMIC DNA]</scope>
    <source>
        <strain evidence="1 2">M1803</strain>
    </source>
</reference>
<gene>
    <name evidence="1" type="ORF">IPV69_16750</name>
</gene>
<sequence>MADERNIPGFPEMSTWPAHAIRPFQVIDADQWRCGGSYVSVVDATNECFDIGFDSALGRLFFGATHEREESTAWVRIGSELEVEIFTILELALSDSRWPWLSDVVARAKHWSGLPQPSPARLSP</sequence>
<keyword evidence="2" id="KW-1185">Reference proteome</keyword>
<dbReference type="EMBL" id="CP063458">
    <property type="protein sequence ID" value="QOV87910.1"/>
    <property type="molecule type" value="Genomic_DNA"/>
</dbReference>
<dbReference type="KEGG" id="hbs:IPV69_16750"/>
<evidence type="ECO:0000313" key="1">
    <source>
        <dbReference type="EMBL" id="QOV87910.1"/>
    </source>
</evidence>